<keyword evidence="2" id="KW-1185">Reference proteome</keyword>
<dbReference type="STRING" id="1129794.C427_1431"/>
<organism evidence="1 2">
    <name type="scientific">Paraglaciecola psychrophila 170</name>
    <dbReference type="NCBI Taxonomy" id="1129794"/>
    <lineage>
        <taxon>Bacteria</taxon>
        <taxon>Pseudomonadati</taxon>
        <taxon>Pseudomonadota</taxon>
        <taxon>Gammaproteobacteria</taxon>
        <taxon>Alteromonadales</taxon>
        <taxon>Alteromonadaceae</taxon>
        <taxon>Paraglaciecola</taxon>
    </lineage>
</organism>
<dbReference type="eggNOG" id="COG1917">
    <property type="taxonomic scope" value="Bacteria"/>
</dbReference>
<protein>
    <submittedName>
        <fullName evidence="1">Cupin</fullName>
    </submittedName>
</protein>
<evidence type="ECO:0000313" key="2">
    <source>
        <dbReference type="Proteomes" id="UP000011864"/>
    </source>
</evidence>
<name>K7AG25_9ALTE</name>
<dbReference type="Proteomes" id="UP000011864">
    <property type="component" value="Chromosome"/>
</dbReference>
<reference evidence="1 2" key="1">
    <citation type="journal article" date="2013" name="Genome Announc.">
        <title>Complete Genome Sequence of Glaciecola psychrophila Strain 170T.</title>
        <authorList>
            <person name="Yin J."/>
            <person name="Chen J."/>
            <person name="Liu G."/>
            <person name="Yu Y."/>
            <person name="Song L."/>
            <person name="Wang X."/>
            <person name="Qu X."/>
        </authorList>
    </citation>
    <scope>NUCLEOTIDE SEQUENCE [LARGE SCALE GENOMIC DNA]</scope>
    <source>
        <strain evidence="1 2">170</strain>
    </source>
</reference>
<dbReference type="EMBL" id="CP003837">
    <property type="protein sequence ID" value="AGH43540.1"/>
    <property type="molecule type" value="Genomic_DNA"/>
</dbReference>
<dbReference type="KEGG" id="gps:C427_1431"/>
<dbReference type="PATRIC" id="fig|1129794.4.peg.1416"/>
<proteinExistence type="predicted"/>
<dbReference type="HOGENOM" id="CLU_3024461_0_0_6"/>
<evidence type="ECO:0000313" key="1">
    <source>
        <dbReference type="EMBL" id="AGH43540.1"/>
    </source>
</evidence>
<dbReference type="AlphaFoldDB" id="K7AG25"/>
<gene>
    <name evidence="1" type="ORF">C427_1431</name>
</gene>
<accession>K7AG25</accession>
<sequence>MVLDGKVTMHYKQNGKQLSKRLEIGHIFQASIGTKHYGDPIGEARVFVIEQQSSV</sequence>